<evidence type="ECO:0000256" key="1">
    <source>
        <dbReference type="ARBA" id="ARBA00004496"/>
    </source>
</evidence>
<dbReference type="PANTHER" id="PTHR46268:SF23">
    <property type="entry name" value="UNIVERSAL STRESS PROTEIN A-RELATED"/>
    <property type="match status" value="1"/>
</dbReference>
<dbReference type="InterPro" id="IPR006015">
    <property type="entry name" value="Universal_stress_UspA"/>
</dbReference>
<comment type="subcellular location">
    <subcellularLocation>
        <location evidence="1 5">Cytoplasm</location>
    </subcellularLocation>
</comment>
<comment type="similarity">
    <text evidence="2 5">Belongs to the universal stress protein A family.</text>
</comment>
<reference evidence="8 9" key="3">
    <citation type="submission" date="2019-07" db="EMBL/GenBank/DDBJ databases">
        <title>The draft genome sequence of Vibrio algivorus M1486.</title>
        <authorList>
            <person name="Meng X."/>
        </authorList>
    </citation>
    <scope>NUCLEOTIDE SEQUENCE [LARGE SCALE GENOMIC DNA]</scope>
    <source>
        <strain evidence="8 9">M1486</strain>
    </source>
</reference>
<dbReference type="InterPro" id="IPR014729">
    <property type="entry name" value="Rossmann-like_a/b/a_fold"/>
</dbReference>
<evidence type="ECO:0000256" key="3">
    <source>
        <dbReference type="ARBA" id="ARBA00011738"/>
    </source>
</evidence>
<dbReference type="RefSeq" id="WP_089125010.1">
    <property type="nucleotide sequence ID" value="NZ_BSPV01000005.1"/>
</dbReference>
<dbReference type="PIRSF" id="PIRSF006276">
    <property type="entry name" value="UspA"/>
    <property type="match status" value="1"/>
</dbReference>
<evidence type="ECO:0000256" key="4">
    <source>
        <dbReference type="ARBA" id="ARBA00022490"/>
    </source>
</evidence>
<dbReference type="Proteomes" id="UP000319828">
    <property type="component" value="Unassembled WGS sequence"/>
</dbReference>
<comment type="subunit">
    <text evidence="3">Homodimer.</text>
</comment>
<reference evidence="10" key="2">
    <citation type="journal article" date="2019" name="Int. J. Syst. Evol. Microbiol.">
        <title>The Global Catalogue of Microorganisms (GCM) 10K type strain sequencing project: providing services to taxonomists for standard genome sequencing and annotation.</title>
        <authorList>
            <consortium name="The Broad Institute Genomics Platform"/>
            <consortium name="The Broad Institute Genome Sequencing Center for Infectious Disease"/>
            <person name="Wu L."/>
            <person name="Ma J."/>
        </authorList>
    </citation>
    <scope>NUCLEOTIDE SEQUENCE [LARGE SCALE GENOMIC DNA]</scope>
    <source>
        <strain evidence="10">NBRC 111146</strain>
    </source>
</reference>
<dbReference type="InterPro" id="IPR006016">
    <property type="entry name" value="UspA"/>
</dbReference>
<organism evidence="8 9">
    <name type="scientific">Vibrio algivorus</name>
    <dbReference type="NCBI Taxonomy" id="1667024"/>
    <lineage>
        <taxon>Bacteria</taxon>
        <taxon>Pseudomonadati</taxon>
        <taxon>Pseudomonadota</taxon>
        <taxon>Gammaproteobacteria</taxon>
        <taxon>Vibrionales</taxon>
        <taxon>Vibrionaceae</taxon>
        <taxon>Vibrio</taxon>
    </lineage>
</organism>
<feature type="domain" description="UspA" evidence="6">
    <location>
        <begin position="3"/>
        <end position="138"/>
    </location>
</feature>
<dbReference type="PANTHER" id="PTHR46268">
    <property type="entry name" value="STRESS RESPONSE PROTEIN NHAX"/>
    <property type="match status" value="1"/>
</dbReference>
<evidence type="ECO:0000256" key="5">
    <source>
        <dbReference type="PIRNR" id="PIRNR006276"/>
    </source>
</evidence>
<keyword evidence="4 5" id="KW-0963">Cytoplasm</keyword>
<keyword evidence="10" id="KW-1185">Reference proteome</keyword>
<evidence type="ECO:0000259" key="6">
    <source>
        <dbReference type="Pfam" id="PF00582"/>
    </source>
</evidence>
<evidence type="ECO:0000256" key="2">
    <source>
        <dbReference type="ARBA" id="ARBA00008791"/>
    </source>
</evidence>
<evidence type="ECO:0000313" key="10">
    <source>
        <dbReference type="Proteomes" id="UP001157156"/>
    </source>
</evidence>
<dbReference type="EMBL" id="BSPV01000005">
    <property type="protein sequence ID" value="GLT14698.1"/>
    <property type="molecule type" value="Genomic_DNA"/>
</dbReference>
<dbReference type="SUPFAM" id="SSF52402">
    <property type="entry name" value="Adenine nucleotide alpha hydrolases-like"/>
    <property type="match status" value="1"/>
</dbReference>
<dbReference type="Gene3D" id="3.40.50.620">
    <property type="entry name" value="HUPs"/>
    <property type="match status" value="1"/>
</dbReference>
<name>A0A557PBE2_9VIBR</name>
<dbReference type="Proteomes" id="UP001157156">
    <property type="component" value="Unassembled WGS sequence"/>
</dbReference>
<dbReference type="OrthoDB" id="9792500at2"/>
<protein>
    <recommendedName>
        <fullName evidence="5">Universal stress protein</fullName>
    </recommendedName>
</protein>
<reference evidence="7" key="1">
    <citation type="journal article" date="2014" name="Int. J. Syst. Evol. Microbiol.">
        <title>Complete genome of a new Firmicutes species belonging to the dominant human colonic microbiota ('Ruminococcus bicirculans') reveals two chromosomes and a selective capacity to utilize plant glucans.</title>
        <authorList>
            <consortium name="NISC Comparative Sequencing Program"/>
            <person name="Wegmann U."/>
            <person name="Louis P."/>
            <person name="Goesmann A."/>
            <person name="Henrissat B."/>
            <person name="Duncan S.H."/>
            <person name="Flint H.J."/>
        </authorList>
    </citation>
    <scope>NUCLEOTIDE SEQUENCE</scope>
    <source>
        <strain evidence="7">NBRC 111146</strain>
    </source>
</reference>
<sequence length="141" mass="15689">MTYKHILVAVDLSDDSVILVNKAAALAKACDAKLSLIHIDVNFTDMYTGFMEINFAETQNAMLEAAQKKIQTLVENIDFPITETIVSSGDLCNEISHAIELQHVDLVLCGHHKDFWSKLLSTSRQLINDTSVDMLIVPLED</sequence>
<dbReference type="AlphaFoldDB" id="A0A557PBE2"/>
<comment type="caution">
    <text evidence="8">The sequence shown here is derived from an EMBL/GenBank/DDBJ whole genome shotgun (WGS) entry which is preliminary data.</text>
</comment>
<reference evidence="7" key="4">
    <citation type="submission" date="2023-01" db="EMBL/GenBank/DDBJ databases">
        <title>Draft genome sequence of Vibrio algivorus strain NBRC 111146.</title>
        <authorList>
            <person name="Sun Q."/>
            <person name="Mori K."/>
        </authorList>
    </citation>
    <scope>NUCLEOTIDE SEQUENCE</scope>
    <source>
        <strain evidence="7">NBRC 111146</strain>
    </source>
</reference>
<accession>A0A557PBE2</accession>
<dbReference type="Pfam" id="PF00582">
    <property type="entry name" value="Usp"/>
    <property type="match status" value="1"/>
</dbReference>
<dbReference type="GO" id="GO:0005737">
    <property type="term" value="C:cytoplasm"/>
    <property type="evidence" value="ECO:0007669"/>
    <property type="project" value="UniProtKB-SubCell"/>
</dbReference>
<proteinExistence type="inferred from homology"/>
<evidence type="ECO:0000313" key="7">
    <source>
        <dbReference type="EMBL" id="GLT14698.1"/>
    </source>
</evidence>
<gene>
    <name evidence="8" type="ORF">FOF44_05705</name>
    <name evidence="7" type="ORF">GCM10007931_16730</name>
</gene>
<evidence type="ECO:0000313" key="9">
    <source>
        <dbReference type="Proteomes" id="UP000319828"/>
    </source>
</evidence>
<evidence type="ECO:0000313" key="8">
    <source>
        <dbReference type="EMBL" id="TVO37974.1"/>
    </source>
</evidence>
<dbReference type="EMBL" id="VMKJ01000007">
    <property type="protein sequence ID" value="TVO37974.1"/>
    <property type="molecule type" value="Genomic_DNA"/>
</dbReference>